<sequence length="203" mass="21852">MPQLIVSVEGVEIRHVPLRKDRTTLGRLPDNDIVFENMVVSGHHCAFDLKGVADVFVEDLHSTNGTYIDGKMITRQLLHDGDVIAIGKFRIQYQAAAAQNSGFGATMSWLAEPQRSAHASFQVVSGSSAGLEMPVVKAVTTYGRPGVAVVAVSHRRDGYYVAYLEGSSQPTLNGAPIGVDAVQLVDSDVLELAGTRMLFRLSA</sequence>
<dbReference type="CDD" id="cd00060">
    <property type="entry name" value="FHA"/>
    <property type="match status" value="1"/>
</dbReference>
<proteinExistence type="predicted"/>
<organism evidence="2 3">
    <name type="scientific">Ramlibacter lithotrophicus</name>
    <dbReference type="NCBI Taxonomy" id="2606681"/>
    <lineage>
        <taxon>Bacteria</taxon>
        <taxon>Pseudomonadati</taxon>
        <taxon>Pseudomonadota</taxon>
        <taxon>Betaproteobacteria</taxon>
        <taxon>Burkholderiales</taxon>
        <taxon>Comamonadaceae</taxon>
        <taxon>Ramlibacter</taxon>
    </lineage>
</organism>
<dbReference type="EMBL" id="VTOX01000001">
    <property type="protein sequence ID" value="NKE64247.1"/>
    <property type="molecule type" value="Genomic_DNA"/>
</dbReference>
<evidence type="ECO:0000259" key="1">
    <source>
        <dbReference type="PROSITE" id="PS50006"/>
    </source>
</evidence>
<name>A0A7X6DBR5_9BURK</name>
<dbReference type="Gene3D" id="2.60.200.20">
    <property type="match status" value="1"/>
</dbReference>
<dbReference type="RefSeq" id="WP_168105357.1">
    <property type="nucleotide sequence ID" value="NZ_VTOX01000001.1"/>
</dbReference>
<accession>A0A7X6DBR5</accession>
<protein>
    <submittedName>
        <fullName evidence="2">FHA domain-containing protein</fullName>
    </submittedName>
</protein>
<gene>
    <name evidence="2" type="ORF">RAMLITH_00300</name>
</gene>
<dbReference type="PANTHER" id="PTHR23308">
    <property type="entry name" value="NUCLEAR INHIBITOR OF PROTEIN PHOSPHATASE-1"/>
    <property type="match status" value="1"/>
</dbReference>
<dbReference type="AlphaFoldDB" id="A0A7X6DBR5"/>
<comment type="caution">
    <text evidence="2">The sequence shown here is derived from an EMBL/GenBank/DDBJ whole genome shotgun (WGS) entry which is preliminary data.</text>
</comment>
<dbReference type="Proteomes" id="UP000521868">
    <property type="component" value="Unassembled WGS sequence"/>
</dbReference>
<dbReference type="Pfam" id="PF00498">
    <property type="entry name" value="FHA"/>
    <property type="match status" value="1"/>
</dbReference>
<evidence type="ECO:0000313" key="3">
    <source>
        <dbReference type="Proteomes" id="UP000521868"/>
    </source>
</evidence>
<reference evidence="2 3" key="1">
    <citation type="journal article" date="2020" name="Nature">
        <title>Bacterial chemolithoautotrophy via manganese oxidation.</title>
        <authorList>
            <person name="Yu H."/>
            <person name="Leadbetter J.R."/>
        </authorList>
    </citation>
    <scope>NUCLEOTIDE SEQUENCE [LARGE SCALE GENOMIC DNA]</scope>
    <source>
        <strain evidence="2 3">RBP-1</strain>
    </source>
</reference>
<dbReference type="PROSITE" id="PS50006">
    <property type="entry name" value="FHA_DOMAIN"/>
    <property type="match status" value="1"/>
</dbReference>
<dbReference type="InterPro" id="IPR000253">
    <property type="entry name" value="FHA_dom"/>
</dbReference>
<dbReference type="SMART" id="SM00240">
    <property type="entry name" value="FHA"/>
    <property type="match status" value="1"/>
</dbReference>
<evidence type="ECO:0000313" key="2">
    <source>
        <dbReference type="EMBL" id="NKE64247.1"/>
    </source>
</evidence>
<dbReference type="SUPFAM" id="SSF49879">
    <property type="entry name" value="SMAD/FHA domain"/>
    <property type="match status" value="1"/>
</dbReference>
<keyword evidence="3" id="KW-1185">Reference proteome</keyword>
<feature type="domain" description="FHA" evidence="1">
    <location>
        <begin position="23"/>
        <end position="73"/>
    </location>
</feature>
<dbReference type="InterPro" id="IPR050923">
    <property type="entry name" value="Cell_Proc_Reg/RNA_Proc"/>
</dbReference>
<dbReference type="InterPro" id="IPR008984">
    <property type="entry name" value="SMAD_FHA_dom_sf"/>
</dbReference>